<dbReference type="InterPro" id="IPR045175">
    <property type="entry name" value="M28_fam"/>
</dbReference>
<dbReference type="InterPro" id="IPR046450">
    <property type="entry name" value="PA_dom_sf"/>
</dbReference>
<dbReference type="Gene3D" id="3.50.30.30">
    <property type="match status" value="1"/>
</dbReference>
<reference evidence="2 3" key="1">
    <citation type="submission" date="2020-08" db="EMBL/GenBank/DDBJ databases">
        <title>Genomic Encyclopedia of Type Strains, Phase IV (KMG-IV): sequencing the most valuable type-strain genomes for metagenomic binning, comparative biology and taxonomic classification.</title>
        <authorList>
            <person name="Goeker M."/>
        </authorList>
    </citation>
    <scope>NUCLEOTIDE SEQUENCE [LARGE SCALE GENOMIC DNA]</scope>
    <source>
        <strain evidence="2 3">DSM 11525</strain>
    </source>
</reference>
<dbReference type="Gene3D" id="3.40.630.10">
    <property type="entry name" value="Zn peptidases"/>
    <property type="match status" value="2"/>
</dbReference>
<dbReference type="CDD" id="cd04820">
    <property type="entry name" value="PA_M28_1_1"/>
    <property type="match status" value="1"/>
</dbReference>
<dbReference type="RefSeq" id="WP_237567744.1">
    <property type="nucleotide sequence ID" value="NZ_CP047491.1"/>
</dbReference>
<dbReference type="PANTHER" id="PTHR12147">
    <property type="entry name" value="METALLOPEPTIDASE M28 FAMILY MEMBER"/>
    <property type="match status" value="1"/>
</dbReference>
<organism evidence="2 3">
    <name type="scientific">Microbulbifer hydrolyticus</name>
    <dbReference type="NCBI Taxonomy" id="48074"/>
    <lineage>
        <taxon>Bacteria</taxon>
        <taxon>Pseudomonadati</taxon>
        <taxon>Pseudomonadota</taxon>
        <taxon>Gammaproteobacteria</taxon>
        <taxon>Cellvibrionales</taxon>
        <taxon>Microbulbiferaceae</taxon>
        <taxon>Microbulbifer</taxon>
    </lineage>
</organism>
<sequence length="561" mass="60654">MRIKRFTGRAIAAGFLTALISAGITSCTSIAGLLPIPRADMGKLRADVEYLSADTLAGRQTGSPGYQQAAEYVAARFAALGLQSITGNDYFQPVPFREASWGTQRATLMLHGRDGDIAFELGEDFLASPPTIGEDTATSAGLVFVGYGIEAPEYGVDDYAELDVQGKIVVVVDGRPAQMPNEVGAHYASGRTKRDTAARHGAVGFISLNTPAREARRPFARSAAHLNDPSFDWLRADDIPGNAIPGLHPGVVLDMPAAKQLFMGAARSLDTVYTEMKSGVVPKGFPLPYSATLTSSAEHRKIVSPNVVGMLPGSDPKLKDEYVIFSAHLDHIGVSEGEHSEQTGADAHDRINNGAQDNAAGIAVMLEVARLFAESGRAPRRSVLFVAVTAEEEGLLGSDYFAQHPPVSPKSMVANINLDMPMLLYPFRDVIAFGAEHSSLGKTAEHAAERAGLKLSPDPMPEQVIFVRSDHYSFVRQGVPAIYLISGREAVDQSINGTDAQVEFLRTRYHRPSDEADEQINYTAARQFAEVNYAIAREITDADRKPRWNRGDFFGDLYSVD</sequence>
<evidence type="ECO:0000313" key="3">
    <source>
        <dbReference type="Proteomes" id="UP000563601"/>
    </source>
</evidence>
<dbReference type="InterPro" id="IPR007484">
    <property type="entry name" value="Peptidase_M28"/>
</dbReference>
<dbReference type="SUPFAM" id="SSF53187">
    <property type="entry name" value="Zn-dependent exopeptidases"/>
    <property type="match status" value="1"/>
</dbReference>
<name>A0AA89PV64_9GAMM</name>
<dbReference type="EMBL" id="JACHHR010000002">
    <property type="protein sequence ID" value="MBB5211827.1"/>
    <property type="molecule type" value="Genomic_DNA"/>
</dbReference>
<dbReference type="GO" id="GO:0008235">
    <property type="term" value="F:metalloexopeptidase activity"/>
    <property type="evidence" value="ECO:0007669"/>
    <property type="project" value="InterPro"/>
</dbReference>
<feature type="domain" description="Peptidase M28" evidence="1">
    <location>
        <begin position="306"/>
        <end position="534"/>
    </location>
</feature>
<evidence type="ECO:0000259" key="1">
    <source>
        <dbReference type="Pfam" id="PF04389"/>
    </source>
</evidence>
<dbReference type="Pfam" id="PF04389">
    <property type="entry name" value="Peptidase_M28"/>
    <property type="match status" value="1"/>
</dbReference>
<accession>A0AA89PV64</accession>
<dbReference type="GO" id="GO:0006508">
    <property type="term" value="P:proteolysis"/>
    <property type="evidence" value="ECO:0007669"/>
    <property type="project" value="InterPro"/>
</dbReference>
<dbReference type="SUPFAM" id="SSF52025">
    <property type="entry name" value="PA domain"/>
    <property type="match status" value="1"/>
</dbReference>
<dbReference type="Proteomes" id="UP000563601">
    <property type="component" value="Unassembled WGS sequence"/>
</dbReference>
<dbReference type="AlphaFoldDB" id="A0AA89PV64"/>
<proteinExistence type="predicted"/>
<dbReference type="PROSITE" id="PS51257">
    <property type="entry name" value="PROKAR_LIPOPROTEIN"/>
    <property type="match status" value="1"/>
</dbReference>
<comment type="caution">
    <text evidence="2">The sequence shown here is derived from an EMBL/GenBank/DDBJ whole genome shotgun (WGS) entry which is preliminary data.</text>
</comment>
<protein>
    <submittedName>
        <fullName evidence="2">Zn-dependent M28 family amino/carboxypeptidase</fullName>
    </submittedName>
</protein>
<dbReference type="PANTHER" id="PTHR12147:SF26">
    <property type="entry name" value="PEPTIDASE M28 DOMAIN-CONTAINING PROTEIN"/>
    <property type="match status" value="1"/>
</dbReference>
<evidence type="ECO:0000313" key="2">
    <source>
        <dbReference type="EMBL" id="MBB5211827.1"/>
    </source>
</evidence>
<gene>
    <name evidence="2" type="ORF">HNQ53_002045</name>
</gene>